<dbReference type="InterPro" id="IPR052679">
    <property type="entry name" value="Cell_Prolif_Regulator"/>
</dbReference>
<dbReference type="OrthoDB" id="9934714at2759"/>
<feature type="region of interest" description="Disordered" evidence="1">
    <location>
        <begin position="142"/>
        <end position="164"/>
    </location>
</feature>
<dbReference type="EMBL" id="KZ510899">
    <property type="protein sequence ID" value="PKU32752.1"/>
    <property type="molecule type" value="Genomic_DNA"/>
</dbReference>
<keyword evidence="3" id="KW-1185">Reference proteome</keyword>
<reference evidence="3" key="1">
    <citation type="submission" date="2017-11" db="EMBL/GenBank/DDBJ databases">
        <authorList>
            <person name="Lima N.C."/>
            <person name="Parody-Merino A.M."/>
            <person name="Battley P.F."/>
            <person name="Fidler A.E."/>
            <person name="Prosdocimi F."/>
        </authorList>
    </citation>
    <scope>NUCLEOTIDE SEQUENCE [LARGE SCALE GENOMIC DNA]</scope>
</reference>
<reference evidence="3" key="2">
    <citation type="submission" date="2017-12" db="EMBL/GenBank/DDBJ databases">
        <title>Genome sequence of the Bar-tailed Godwit (Limosa lapponica baueri).</title>
        <authorList>
            <person name="Lima N.C.B."/>
            <person name="Parody-Merino A.M."/>
            <person name="Battley P.F."/>
            <person name="Fidler A.E."/>
            <person name="Prosdocimi F."/>
        </authorList>
    </citation>
    <scope>NUCLEOTIDE SEQUENCE [LARGE SCALE GENOMIC DNA]</scope>
</reference>
<dbReference type="PANTHER" id="PTHR35079">
    <property type="entry name" value="LUNG ADENOMA SUSCEPTIBILITY PROTEIN 2"/>
    <property type="match status" value="1"/>
</dbReference>
<evidence type="ECO:0000256" key="1">
    <source>
        <dbReference type="SAM" id="MobiDB-lite"/>
    </source>
</evidence>
<gene>
    <name evidence="2" type="ORF">llap_16946</name>
</gene>
<name>A0A2I0TG76_LIMLA</name>
<proteinExistence type="predicted"/>
<organism evidence="2 3">
    <name type="scientific">Limosa lapponica baueri</name>
    <dbReference type="NCBI Taxonomy" id="1758121"/>
    <lineage>
        <taxon>Eukaryota</taxon>
        <taxon>Metazoa</taxon>
        <taxon>Chordata</taxon>
        <taxon>Craniata</taxon>
        <taxon>Vertebrata</taxon>
        <taxon>Euteleostomi</taxon>
        <taxon>Archelosauria</taxon>
        <taxon>Archosauria</taxon>
        <taxon>Dinosauria</taxon>
        <taxon>Saurischia</taxon>
        <taxon>Theropoda</taxon>
        <taxon>Coelurosauria</taxon>
        <taxon>Aves</taxon>
        <taxon>Neognathae</taxon>
        <taxon>Neoaves</taxon>
        <taxon>Charadriiformes</taxon>
        <taxon>Scolopacidae</taxon>
        <taxon>Limosa</taxon>
    </lineage>
</organism>
<evidence type="ECO:0000313" key="3">
    <source>
        <dbReference type="Proteomes" id="UP000233556"/>
    </source>
</evidence>
<evidence type="ECO:0000313" key="2">
    <source>
        <dbReference type="EMBL" id="PKU32752.1"/>
    </source>
</evidence>
<protein>
    <submittedName>
        <fullName evidence="2">Lung adenoma susceptibility protein 2</fullName>
    </submittedName>
</protein>
<sequence>MPLRRLRRIVSFFLEDPLELLTLKADRGLEGSTEDLSNTLENDGSPSTTDILGAERSWENAPGAFKAPVPVCCEDVENALPFPKADIIHKFLEDCLNDKNKLTEKAEAELTLCDSERNPLTNSIQKALHHLSCLKRLVEDNSNREEQTHDHEEDKQEKKINLGS</sequence>
<dbReference type="PANTHER" id="PTHR35079:SF1">
    <property type="entry name" value="LUNG ADENOMA SUSCEPTIBILITY PROTEIN 2"/>
    <property type="match status" value="1"/>
</dbReference>
<dbReference type="AlphaFoldDB" id="A0A2I0TG76"/>
<accession>A0A2I0TG76</accession>
<dbReference type="Proteomes" id="UP000233556">
    <property type="component" value="Unassembled WGS sequence"/>
</dbReference>